<organism evidence="2 3">
    <name type="scientific">Brachionus plicatilis</name>
    <name type="common">Marine rotifer</name>
    <name type="synonym">Brachionus muelleri</name>
    <dbReference type="NCBI Taxonomy" id="10195"/>
    <lineage>
        <taxon>Eukaryota</taxon>
        <taxon>Metazoa</taxon>
        <taxon>Spiralia</taxon>
        <taxon>Gnathifera</taxon>
        <taxon>Rotifera</taxon>
        <taxon>Eurotatoria</taxon>
        <taxon>Monogononta</taxon>
        <taxon>Pseudotrocha</taxon>
        <taxon>Ploima</taxon>
        <taxon>Brachionidae</taxon>
        <taxon>Brachionus</taxon>
    </lineage>
</organism>
<keyword evidence="1" id="KW-0560">Oxidoreductase</keyword>
<dbReference type="SUPFAM" id="SSF51735">
    <property type="entry name" value="NAD(P)-binding Rossmann-fold domains"/>
    <property type="match status" value="1"/>
</dbReference>
<name>A0A3M7PC50_BRAPC</name>
<gene>
    <name evidence="2" type="ORF">BpHYR1_004603</name>
</gene>
<reference evidence="2 3" key="1">
    <citation type="journal article" date="2018" name="Sci. Rep.">
        <title>Genomic signatures of local adaptation to the degree of environmental predictability in rotifers.</title>
        <authorList>
            <person name="Franch-Gras L."/>
            <person name="Hahn C."/>
            <person name="Garcia-Roger E.M."/>
            <person name="Carmona M.J."/>
            <person name="Serra M."/>
            <person name="Gomez A."/>
        </authorList>
    </citation>
    <scope>NUCLEOTIDE SEQUENCE [LARGE SCALE GENOMIC DNA]</scope>
    <source>
        <strain evidence="2">HYR1</strain>
    </source>
</reference>
<protein>
    <submittedName>
        <fullName evidence="2">Retinol dehydrogenase 13-like</fullName>
    </submittedName>
</protein>
<dbReference type="OrthoDB" id="191139at2759"/>
<accession>A0A3M7PC50</accession>
<dbReference type="EMBL" id="REGN01012291">
    <property type="protein sequence ID" value="RMZ96277.1"/>
    <property type="molecule type" value="Genomic_DNA"/>
</dbReference>
<dbReference type="GO" id="GO:0016491">
    <property type="term" value="F:oxidoreductase activity"/>
    <property type="evidence" value="ECO:0007669"/>
    <property type="project" value="UniProtKB-KW"/>
</dbReference>
<dbReference type="PANTHER" id="PTHR43157">
    <property type="entry name" value="PHOSPHATIDYLINOSITOL-GLYCAN BIOSYNTHESIS CLASS F PROTEIN-RELATED"/>
    <property type="match status" value="1"/>
</dbReference>
<evidence type="ECO:0000313" key="3">
    <source>
        <dbReference type="Proteomes" id="UP000276133"/>
    </source>
</evidence>
<evidence type="ECO:0000256" key="1">
    <source>
        <dbReference type="ARBA" id="ARBA00023002"/>
    </source>
</evidence>
<dbReference type="PANTHER" id="PTHR43157:SF31">
    <property type="entry name" value="PHOSPHATIDYLINOSITOL-GLYCAN BIOSYNTHESIS CLASS F PROTEIN"/>
    <property type="match status" value="1"/>
</dbReference>
<dbReference type="Pfam" id="PF00106">
    <property type="entry name" value="adh_short"/>
    <property type="match status" value="1"/>
</dbReference>
<dbReference type="Gene3D" id="3.40.50.720">
    <property type="entry name" value="NAD(P)-binding Rossmann-like Domain"/>
    <property type="match status" value="1"/>
</dbReference>
<proteinExistence type="predicted"/>
<sequence length="113" mass="12891">MIFRDTVKAKSAAKQIRNISGNENVAVEKLDLASLDSVEQFSKKIIAQEERIDILINNAGIMMCPKWKTKDGFEMQFGTNQIFSLRFGCDSLFFGCRKQIFCFQNTTSSYKCI</sequence>
<dbReference type="InterPro" id="IPR036291">
    <property type="entry name" value="NAD(P)-bd_dom_sf"/>
</dbReference>
<dbReference type="STRING" id="10195.A0A3M7PC50"/>
<keyword evidence="3" id="KW-1185">Reference proteome</keyword>
<dbReference type="Proteomes" id="UP000276133">
    <property type="component" value="Unassembled WGS sequence"/>
</dbReference>
<dbReference type="AlphaFoldDB" id="A0A3M7PC50"/>
<comment type="caution">
    <text evidence="2">The sequence shown here is derived from an EMBL/GenBank/DDBJ whole genome shotgun (WGS) entry which is preliminary data.</text>
</comment>
<evidence type="ECO:0000313" key="2">
    <source>
        <dbReference type="EMBL" id="RMZ96277.1"/>
    </source>
</evidence>
<dbReference type="InterPro" id="IPR002347">
    <property type="entry name" value="SDR_fam"/>
</dbReference>